<evidence type="ECO:0000313" key="2">
    <source>
        <dbReference type="Proteomes" id="UP000218102"/>
    </source>
</evidence>
<protein>
    <submittedName>
        <fullName evidence="1">Uncharacterized protein</fullName>
    </submittedName>
</protein>
<sequence>MSEPEKPLRWLRKQGGEWHWAADYLVQALEPDHIKSLAPNPFTRLDTYESVVSVIRKLQRERPDVVFRLQGTIRQRRYRSDSNGRKPLTLTLSKETISKLTSLARRHKVSEAALVARLITQEGEAVEIQKNYEKQLKTAVALERKNGQQRAAFLTAQRDETLKHLKRCLELLARWELMWPEDKPPAASDDDIKQLVEPRMKELNNALTYIAFRDTITTEREHS</sequence>
<accession>A0A2A3M384</accession>
<name>A0A2A3M384_PSEDL</name>
<comment type="caution">
    <text evidence="1">The sequence shown here is derived from an EMBL/GenBank/DDBJ whole genome shotgun (WGS) entry which is preliminary data.</text>
</comment>
<evidence type="ECO:0000313" key="1">
    <source>
        <dbReference type="EMBL" id="PBJ94533.1"/>
    </source>
</evidence>
<dbReference type="Proteomes" id="UP000218102">
    <property type="component" value="Unassembled WGS sequence"/>
</dbReference>
<proteinExistence type="predicted"/>
<dbReference type="RefSeq" id="WP_096010196.1">
    <property type="nucleotide sequence ID" value="NZ_CP010359.1"/>
</dbReference>
<dbReference type="AlphaFoldDB" id="A0A2A3M384"/>
<organism evidence="1 2">
    <name type="scientific">Pseudomonas plecoglossicida</name>
    <dbReference type="NCBI Taxonomy" id="70775"/>
    <lineage>
        <taxon>Bacteria</taxon>
        <taxon>Pseudomonadati</taxon>
        <taxon>Pseudomonadota</taxon>
        <taxon>Gammaproteobacteria</taxon>
        <taxon>Pseudomonadales</taxon>
        <taxon>Pseudomonadaceae</taxon>
        <taxon>Pseudomonas</taxon>
    </lineage>
</organism>
<reference evidence="1 2" key="1">
    <citation type="submission" date="2017-09" db="EMBL/GenBank/DDBJ databases">
        <authorList>
            <person name="Ehlers B."/>
            <person name="Leendertz F.H."/>
        </authorList>
    </citation>
    <scope>NUCLEOTIDE SEQUENCE [LARGE SCALE GENOMIC DNA]</scope>
    <source>
        <strain evidence="1 2">DJ-1</strain>
    </source>
</reference>
<dbReference type="EMBL" id="NTME01000016">
    <property type="protein sequence ID" value="PBJ94533.1"/>
    <property type="molecule type" value="Genomic_DNA"/>
</dbReference>
<gene>
    <name evidence="1" type="ORF">CMV24_16570</name>
</gene>